<organism evidence="1">
    <name type="scientific">Nicotiana tabacum</name>
    <name type="common">Common tobacco</name>
    <dbReference type="NCBI Taxonomy" id="4097"/>
    <lineage>
        <taxon>Eukaryota</taxon>
        <taxon>Viridiplantae</taxon>
        <taxon>Streptophyta</taxon>
        <taxon>Embryophyta</taxon>
        <taxon>Tracheophyta</taxon>
        <taxon>Spermatophyta</taxon>
        <taxon>Magnoliopsida</taxon>
        <taxon>eudicotyledons</taxon>
        <taxon>Gunneridae</taxon>
        <taxon>Pentapetalae</taxon>
        <taxon>asterids</taxon>
        <taxon>lamiids</taxon>
        <taxon>Solanales</taxon>
        <taxon>Solanaceae</taxon>
        <taxon>Nicotianoideae</taxon>
        <taxon>Nicotianeae</taxon>
        <taxon>Nicotiana</taxon>
    </lineage>
</organism>
<dbReference type="OrthoDB" id="1300094at2759"/>
<dbReference type="AlphaFoldDB" id="A0A1S3X932"/>
<gene>
    <name evidence="1" type="primary">LOC107762557</name>
</gene>
<dbReference type="RefSeq" id="XP_016436411.1">
    <property type="nucleotide sequence ID" value="XM_016580925.1"/>
</dbReference>
<accession>A0A1S3X932</accession>
<evidence type="ECO:0000313" key="1">
    <source>
        <dbReference type="RefSeq" id="XP_016436411.1"/>
    </source>
</evidence>
<reference evidence="1" key="1">
    <citation type="submission" date="2025-08" db="UniProtKB">
        <authorList>
            <consortium name="RefSeq"/>
        </authorList>
    </citation>
    <scope>IDENTIFICATION</scope>
</reference>
<dbReference type="STRING" id="4097.A0A1S3X932"/>
<name>A0A1S3X932_TOBAC</name>
<dbReference type="PaxDb" id="4097-A0A1S3X932"/>
<proteinExistence type="predicted"/>
<dbReference type="PANTHER" id="PTHR33499">
    <property type="entry name" value="OS12G0282400 PROTEIN-RELATED"/>
    <property type="match status" value="1"/>
</dbReference>
<dbReference type="KEGG" id="nta:107762557"/>
<dbReference type="PANTHER" id="PTHR33499:SF26">
    <property type="entry name" value="DUF4216 DOMAIN-CONTAINING PROTEIN"/>
    <property type="match status" value="1"/>
</dbReference>
<sequence>MRTMDKNSLVLKKEHMQTNILLPPSSDQAMKNFQTVETGSSNPKKVKRVRGRNKCKEVASLEVGQKLKVTFYNNRTIGTNNKLFSRHLGKIVRDRNMCPLGVSS</sequence>
<protein>
    <submittedName>
        <fullName evidence="1">Uncharacterized protein</fullName>
    </submittedName>
</protein>